<feature type="transmembrane region" description="Helical" evidence="1">
    <location>
        <begin position="26"/>
        <end position="47"/>
    </location>
</feature>
<gene>
    <name evidence="2" type="ORF">PBR20603_01557</name>
</gene>
<keyword evidence="1" id="KW-0812">Transmembrane</keyword>
<keyword evidence="1" id="KW-0472">Membrane</keyword>
<dbReference type="Proteomes" id="UP000382040">
    <property type="component" value="Unassembled WGS sequence"/>
</dbReference>
<name>A0A5E5BTF2_9BURK</name>
<dbReference type="PANTHER" id="PTHR34219:SF4">
    <property type="entry name" value="PEPSY DOMAIN-CONTAINING PROTEIN"/>
    <property type="match status" value="1"/>
</dbReference>
<feature type="transmembrane region" description="Helical" evidence="1">
    <location>
        <begin position="206"/>
        <end position="230"/>
    </location>
</feature>
<dbReference type="OrthoDB" id="9776609at2"/>
<feature type="transmembrane region" description="Helical" evidence="1">
    <location>
        <begin position="161"/>
        <end position="185"/>
    </location>
</feature>
<dbReference type="RefSeq" id="WP_150558980.1">
    <property type="nucleotide sequence ID" value="NZ_CABPST010000003.1"/>
</dbReference>
<dbReference type="Pfam" id="PF03929">
    <property type="entry name" value="PepSY_TM"/>
    <property type="match status" value="1"/>
</dbReference>
<keyword evidence="3" id="KW-1185">Reference proteome</keyword>
<accession>A0A5E5BTF2</accession>
<reference evidence="2 3" key="1">
    <citation type="submission" date="2019-08" db="EMBL/GenBank/DDBJ databases">
        <authorList>
            <person name="Peeters C."/>
        </authorList>
    </citation>
    <scope>NUCLEOTIDE SEQUENCE [LARGE SCALE GENOMIC DNA]</scope>
    <source>
        <strain evidence="2 3">LMG 20603</strain>
    </source>
</reference>
<feature type="transmembrane region" description="Helical" evidence="1">
    <location>
        <begin position="434"/>
        <end position="454"/>
    </location>
</feature>
<keyword evidence="1" id="KW-1133">Transmembrane helix</keyword>
<feature type="transmembrane region" description="Helical" evidence="1">
    <location>
        <begin position="403"/>
        <end position="422"/>
    </location>
</feature>
<organism evidence="2 3">
    <name type="scientific">Pandoraea bronchicola</name>
    <dbReference type="NCBI Taxonomy" id="2508287"/>
    <lineage>
        <taxon>Bacteria</taxon>
        <taxon>Pseudomonadati</taxon>
        <taxon>Pseudomonadota</taxon>
        <taxon>Betaproteobacteria</taxon>
        <taxon>Burkholderiales</taxon>
        <taxon>Burkholderiaceae</taxon>
        <taxon>Pandoraea</taxon>
    </lineage>
</organism>
<feature type="transmembrane region" description="Helical" evidence="1">
    <location>
        <begin position="496"/>
        <end position="517"/>
    </location>
</feature>
<dbReference type="AlphaFoldDB" id="A0A5E5BTF2"/>
<dbReference type="PANTHER" id="PTHR34219">
    <property type="entry name" value="IRON-REGULATED INNER MEMBRANE PROTEIN-RELATED"/>
    <property type="match status" value="1"/>
</dbReference>
<proteinExistence type="predicted"/>
<sequence>MTAANTAKNEPQGRGIRQTMSDLHTWAGLLVGWLLYAMFLTGTVSYFKDELSQWMRPEMPHQQALPDSASVAQAVSNQLTTRAAGSPQWSIYLPTERNPVASVFWRNAPAVGKEGSGRTFEEATFDPVTGQTLKARATLGGDFFYRFHFQFHPLPVMWGRWLAGLCAMFMLVAIISGVITHKKIFIDFFTFRWGKGQRSWLDAHNALSVFGLPFHLMITYTGLVTLMAMYMPWGGQVALKTPVERAQMSAQLSAFAPLGHAVGEPRPLAPIDAMVRQAQARWGTHDVGRVIVTTPGDAAARVAVTRGEATRVSMSPQYLLFNGTTGELIDVKDNVGAAAETRGVMYALHLGRFSDLHLRWLYFLVSLGGTAMVGTGLVMWTVKRRNKRQDSARPHFGFHVVERLNITAIAGLSVAMTAFLWGNRLIPADAAGRSASEVDVFFGVWAAALLYALVRPARRAWIELLWVAAALLALLPVLNAVTTSRGLRHSLAAGDWVYAGVDLMMLALAALHAWLALRTAWHTPKTRPARAAKTAQAPKATVNTMLNEDRA</sequence>
<feature type="transmembrane region" description="Helical" evidence="1">
    <location>
        <begin position="360"/>
        <end position="382"/>
    </location>
</feature>
<evidence type="ECO:0000256" key="1">
    <source>
        <dbReference type="SAM" id="Phobius"/>
    </source>
</evidence>
<dbReference type="EMBL" id="CABPST010000003">
    <property type="protein sequence ID" value="VVE87620.1"/>
    <property type="molecule type" value="Genomic_DNA"/>
</dbReference>
<evidence type="ECO:0000313" key="3">
    <source>
        <dbReference type="Proteomes" id="UP000382040"/>
    </source>
</evidence>
<feature type="transmembrane region" description="Helical" evidence="1">
    <location>
        <begin position="461"/>
        <end position="481"/>
    </location>
</feature>
<dbReference type="InterPro" id="IPR005625">
    <property type="entry name" value="PepSY-ass_TM"/>
</dbReference>
<protein>
    <submittedName>
        <fullName evidence="2">Peptidase</fullName>
    </submittedName>
</protein>
<evidence type="ECO:0000313" key="2">
    <source>
        <dbReference type="EMBL" id="VVE87620.1"/>
    </source>
</evidence>